<proteinExistence type="predicted"/>
<name>A0A0F8VV18_9ZZZZ</name>
<gene>
    <name evidence="1" type="ORF">LCGC14_3147540</name>
</gene>
<evidence type="ECO:0000313" key="1">
    <source>
        <dbReference type="EMBL" id="KKK48198.1"/>
    </source>
</evidence>
<protein>
    <submittedName>
        <fullName evidence="1">Uncharacterized protein</fullName>
    </submittedName>
</protein>
<reference evidence="1" key="1">
    <citation type="journal article" date="2015" name="Nature">
        <title>Complex archaea that bridge the gap between prokaryotes and eukaryotes.</title>
        <authorList>
            <person name="Spang A."/>
            <person name="Saw J.H."/>
            <person name="Jorgensen S.L."/>
            <person name="Zaremba-Niedzwiedzka K."/>
            <person name="Martijn J."/>
            <person name="Lind A.E."/>
            <person name="van Eijk R."/>
            <person name="Schleper C."/>
            <person name="Guy L."/>
            <person name="Ettema T.J."/>
        </authorList>
    </citation>
    <scope>NUCLEOTIDE SEQUENCE</scope>
</reference>
<organism evidence="1">
    <name type="scientific">marine sediment metagenome</name>
    <dbReference type="NCBI Taxonomy" id="412755"/>
    <lineage>
        <taxon>unclassified sequences</taxon>
        <taxon>metagenomes</taxon>
        <taxon>ecological metagenomes</taxon>
    </lineage>
</organism>
<dbReference type="EMBL" id="LAZR01069187">
    <property type="protein sequence ID" value="KKK48198.1"/>
    <property type="molecule type" value="Genomic_DNA"/>
</dbReference>
<dbReference type="AlphaFoldDB" id="A0A0F8VV18"/>
<accession>A0A0F8VV18</accession>
<feature type="non-terminal residue" evidence="1">
    <location>
        <position position="36"/>
    </location>
</feature>
<comment type="caution">
    <text evidence="1">The sequence shown here is derived from an EMBL/GenBank/DDBJ whole genome shotgun (WGS) entry which is preliminary data.</text>
</comment>
<sequence>MELSTWRAALPEQGVVQIYGFQGMGKSGTAWYLAEL</sequence>